<dbReference type="Gene3D" id="2.40.160.60">
    <property type="entry name" value="Outer membrane protein transport protein (OMPP1/FadL/TodX)"/>
    <property type="match status" value="1"/>
</dbReference>
<dbReference type="Pfam" id="PF13729">
    <property type="entry name" value="TraF_2"/>
    <property type="match status" value="1"/>
</dbReference>
<gene>
    <name evidence="1" type="ORF">FXF47_02710</name>
</gene>
<organism evidence="1 2">
    <name type="scientific">Candidatus Mcinerneyibacterium aminivorans</name>
    <dbReference type="NCBI Taxonomy" id="2703815"/>
    <lineage>
        <taxon>Bacteria</taxon>
        <taxon>Candidatus Macinerneyibacteriota</taxon>
        <taxon>Candidatus Mcinerneyibacteria</taxon>
        <taxon>Candidatus Mcinerneyibacteriales</taxon>
        <taxon>Candidatus Mcinerneyibacteriaceae</taxon>
        <taxon>Candidatus Mcinerneyibacterium</taxon>
    </lineage>
</organism>
<comment type="caution">
    <text evidence="1">The sequence shown here is derived from an EMBL/GenBank/DDBJ whole genome shotgun (WGS) entry which is preliminary data.</text>
</comment>
<dbReference type="AlphaFoldDB" id="A0A5D0MJT8"/>
<dbReference type="Proteomes" id="UP000324143">
    <property type="component" value="Unassembled WGS sequence"/>
</dbReference>
<name>A0A5D0MJT8_9BACT</name>
<evidence type="ECO:0000313" key="2">
    <source>
        <dbReference type="Proteomes" id="UP000324143"/>
    </source>
</evidence>
<sequence length="380" mass="43058">MIREVIMKKILFLIIFIFFLQIVTYSFPVMGARSMGMGGAGIASTLDASAVYWNPAAMSFIENNLVTAKIDFGIDIMQNMSEKITEFNNLDSEYEEFLYSIENTTLWNSQENIEEFKNFYNKYSDKFMEFDNGGVGTNMDLAGGFFFNIKGTPYVNLSLGITALSDIQFYSRTADVSILRTIPLDYLSMENILGTSNYTQAQAEDAFNNIILPILNELNSGNSVFSGDERQYLENYLYIKYVENPFNTYQNPDPENKIGIINNNSEVVVDGILLNEFIVSFSKSLEMDEIMGVAVGGNIKLIKGYNYSQVFMVEQFKDDETDNGEDNVFDQFNDPFEGSTAGLDLAAYMKIFEKLNVGLTIRNIIVGDISWDKKRRKGYS</sequence>
<evidence type="ECO:0000313" key="1">
    <source>
        <dbReference type="EMBL" id="TYB31801.1"/>
    </source>
</evidence>
<keyword evidence="2" id="KW-1185">Reference proteome</keyword>
<proteinExistence type="predicted"/>
<dbReference type="EMBL" id="VSIX01000029">
    <property type="protein sequence ID" value="TYB31801.1"/>
    <property type="molecule type" value="Genomic_DNA"/>
</dbReference>
<dbReference type="SUPFAM" id="SSF56935">
    <property type="entry name" value="Porins"/>
    <property type="match status" value="1"/>
</dbReference>
<protein>
    <recommendedName>
        <fullName evidence="3">PorV/PorQ family protein</fullName>
    </recommendedName>
</protein>
<reference evidence="1" key="1">
    <citation type="submission" date="2019-08" db="EMBL/GenBank/DDBJ databases">
        <title>Genomic characterization of a novel candidate phylum (ARYD3) from a high temperature, high salinity tertiary oil reservoir in north central Oklahoma, USA.</title>
        <authorList>
            <person name="Youssef N.H."/>
            <person name="Yadav A."/>
            <person name="Elshahed M.S."/>
        </authorList>
    </citation>
    <scope>NUCLEOTIDE SEQUENCE [LARGE SCALE GENOMIC DNA]</scope>
    <source>
        <strain evidence="1">ARYD3</strain>
    </source>
</reference>
<accession>A0A5D0MJT8</accession>
<evidence type="ECO:0008006" key="3">
    <source>
        <dbReference type="Google" id="ProtNLM"/>
    </source>
</evidence>
<dbReference type="InterPro" id="IPR032811">
    <property type="entry name" value="Put_conjugal_transfer"/>
</dbReference>